<sequence length="118" mass="14004">KTESSVKKSGDKENCDNNSHVIPACKVKAIDSREQLLRLKYDLRNDSNEKDSQFRKEKNKSELRLTEYKYWEDIIKYVIDKVDEIINNHFFTILLQVALYFYFILNNKIDIGGLYVYA</sequence>
<reference evidence="1" key="1">
    <citation type="submission" date="2021-06" db="EMBL/GenBank/DDBJ databases">
        <authorList>
            <person name="Kallberg Y."/>
            <person name="Tangrot J."/>
            <person name="Rosling A."/>
        </authorList>
    </citation>
    <scope>NUCLEOTIDE SEQUENCE</scope>
    <source>
        <strain evidence="1">IL203A</strain>
    </source>
</reference>
<dbReference type="EMBL" id="CAJVPU010011022">
    <property type="protein sequence ID" value="CAG8610859.1"/>
    <property type="molecule type" value="Genomic_DNA"/>
</dbReference>
<evidence type="ECO:0000313" key="2">
    <source>
        <dbReference type="Proteomes" id="UP000789702"/>
    </source>
</evidence>
<comment type="caution">
    <text evidence="1">The sequence shown here is derived from an EMBL/GenBank/DDBJ whole genome shotgun (WGS) entry which is preliminary data.</text>
</comment>
<name>A0ACA9MVD1_9GLOM</name>
<gene>
    <name evidence="1" type="ORF">DHETER_LOCUS7629</name>
</gene>
<accession>A0ACA9MVD1</accession>
<feature type="non-terminal residue" evidence="1">
    <location>
        <position position="118"/>
    </location>
</feature>
<keyword evidence="2" id="KW-1185">Reference proteome</keyword>
<evidence type="ECO:0000313" key="1">
    <source>
        <dbReference type="EMBL" id="CAG8610859.1"/>
    </source>
</evidence>
<dbReference type="Proteomes" id="UP000789702">
    <property type="component" value="Unassembled WGS sequence"/>
</dbReference>
<organism evidence="1 2">
    <name type="scientific">Dentiscutata heterogama</name>
    <dbReference type="NCBI Taxonomy" id="1316150"/>
    <lineage>
        <taxon>Eukaryota</taxon>
        <taxon>Fungi</taxon>
        <taxon>Fungi incertae sedis</taxon>
        <taxon>Mucoromycota</taxon>
        <taxon>Glomeromycotina</taxon>
        <taxon>Glomeromycetes</taxon>
        <taxon>Diversisporales</taxon>
        <taxon>Gigasporaceae</taxon>
        <taxon>Dentiscutata</taxon>
    </lineage>
</organism>
<feature type="non-terminal residue" evidence="1">
    <location>
        <position position="1"/>
    </location>
</feature>
<protein>
    <submittedName>
        <fullName evidence="1">7919_t:CDS:1</fullName>
    </submittedName>
</protein>
<proteinExistence type="predicted"/>